<comment type="similarity">
    <text evidence="1">Belongs to the UPF0065 (bug) family.</text>
</comment>
<sequence length="318" mass="33506">MTLALLYGALALQGAAAADAWPSKPIKLVVTFPPGGSTDVTGRLIADKLRGELGQSVVVDNRAGAGGNIGADVVAKSPPDGYTLLMATSSHITNISLYKTLPYDFMKDFEPVSTIAFIPNVMVINPSFLKVGSLQEFIAYAKNLKDTKLNFATGGSGTSYHLSNATFNAMTGIDMEHIPYKGGAPAVTALLGGEVQVIFAPLIEVLPHIQAGKLKPLGVTTRNRSSLLPDVPAIGEVLPGYEVALWNAIMAPAGTPKDIVDKLDKAILKVLADPDVKKKLAEQGSDPSGKTPEEFKAFIATEIPKWAKLVKLSGAQAE</sequence>
<evidence type="ECO:0000256" key="1">
    <source>
        <dbReference type="ARBA" id="ARBA00006987"/>
    </source>
</evidence>
<protein>
    <submittedName>
        <fullName evidence="3">Tripartite tricarboxylate transporter substrate binding protein</fullName>
    </submittedName>
</protein>
<comment type="caution">
    <text evidence="3">The sequence shown here is derived from an EMBL/GenBank/DDBJ whole genome shotgun (WGS) entry which is preliminary data.</text>
</comment>
<evidence type="ECO:0000313" key="3">
    <source>
        <dbReference type="EMBL" id="GAA4341392.1"/>
    </source>
</evidence>
<keyword evidence="2" id="KW-0732">Signal</keyword>
<name>A0ABP8HMI8_9BURK</name>
<dbReference type="Gene3D" id="3.40.190.10">
    <property type="entry name" value="Periplasmic binding protein-like II"/>
    <property type="match status" value="1"/>
</dbReference>
<evidence type="ECO:0000313" key="4">
    <source>
        <dbReference type="Proteomes" id="UP001501671"/>
    </source>
</evidence>
<keyword evidence="4" id="KW-1185">Reference proteome</keyword>
<dbReference type="EMBL" id="BAABFO010000029">
    <property type="protein sequence ID" value="GAA4341392.1"/>
    <property type="molecule type" value="Genomic_DNA"/>
</dbReference>
<dbReference type="PIRSF" id="PIRSF017082">
    <property type="entry name" value="YflP"/>
    <property type="match status" value="1"/>
</dbReference>
<dbReference type="PANTHER" id="PTHR42928:SF5">
    <property type="entry name" value="BLR1237 PROTEIN"/>
    <property type="match status" value="1"/>
</dbReference>
<feature type="signal peptide" evidence="2">
    <location>
        <begin position="1"/>
        <end position="20"/>
    </location>
</feature>
<dbReference type="Pfam" id="PF03401">
    <property type="entry name" value="TctC"/>
    <property type="match status" value="1"/>
</dbReference>
<dbReference type="InterPro" id="IPR042100">
    <property type="entry name" value="Bug_dom1"/>
</dbReference>
<dbReference type="Proteomes" id="UP001501671">
    <property type="component" value="Unassembled WGS sequence"/>
</dbReference>
<dbReference type="InterPro" id="IPR005064">
    <property type="entry name" value="BUG"/>
</dbReference>
<organism evidence="3 4">
    <name type="scientific">Pigmentiphaga soli</name>
    <dbReference type="NCBI Taxonomy" id="1007095"/>
    <lineage>
        <taxon>Bacteria</taxon>
        <taxon>Pseudomonadati</taxon>
        <taxon>Pseudomonadota</taxon>
        <taxon>Betaproteobacteria</taxon>
        <taxon>Burkholderiales</taxon>
        <taxon>Alcaligenaceae</taxon>
        <taxon>Pigmentiphaga</taxon>
    </lineage>
</organism>
<dbReference type="SUPFAM" id="SSF53850">
    <property type="entry name" value="Periplasmic binding protein-like II"/>
    <property type="match status" value="1"/>
</dbReference>
<dbReference type="Gene3D" id="3.40.190.150">
    <property type="entry name" value="Bordetella uptake gene, domain 1"/>
    <property type="match status" value="1"/>
</dbReference>
<reference evidence="4" key="1">
    <citation type="journal article" date="2019" name="Int. J. Syst. Evol. Microbiol.">
        <title>The Global Catalogue of Microorganisms (GCM) 10K type strain sequencing project: providing services to taxonomists for standard genome sequencing and annotation.</title>
        <authorList>
            <consortium name="The Broad Institute Genomics Platform"/>
            <consortium name="The Broad Institute Genome Sequencing Center for Infectious Disease"/>
            <person name="Wu L."/>
            <person name="Ma J."/>
        </authorList>
    </citation>
    <scope>NUCLEOTIDE SEQUENCE [LARGE SCALE GENOMIC DNA]</scope>
    <source>
        <strain evidence="4">JCM 17666</strain>
    </source>
</reference>
<proteinExistence type="inferred from homology"/>
<dbReference type="PANTHER" id="PTHR42928">
    <property type="entry name" value="TRICARBOXYLATE-BINDING PROTEIN"/>
    <property type="match status" value="1"/>
</dbReference>
<dbReference type="CDD" id="cd13578">
    <property type="entry name" value="PBP2_Bug27"/>
    <property type="match status" value="1"/>
</dbReference>
<accession>A0ABP8HMI8</accession>
<gene>
    <name evidence="3" type="ORF">GCM10023144_42080</name>
</gene>
<evidence type="ECO:0000256" key="2">
    <source>
        <dbReference type="SAM" id="SignalP"/>
    </source>
</evidence>
<feature type="chain" id="PRO_5047005397" evidence="2">
    <location>
        <begin position="21"/>
        <end position="318"/>
    </location>
</feature>